<name>A0A6J0TFQ3_9SAUR</name>
<dbReference type="PROSITE" id="PS50004">
    <property type="entry name" value="C2"/>
    <property type="match status" value="1"/>
</dbReference>
<feature type="compositionally biased region" description="Low complexity" evidence="2">
    <location>
        <begin position="129"/>
        <end position="148"/>
    </location>
</feature>
<dbReference type="GO" id="GO:0005096">
    <property type="term" value="F:GTPase activator activity"/>
    <property type="evidence" value="ECO:0007669"/>
    <property type="project" value="UniProtKB-KW"/>
</dbReference>
<evidence type="ECO:0000256" key="1">
    <source>
        <dbReference type="ARBA" id="ARBA00022468"/>
    </source>
</evidence>
<reference evidence="5" key="1">
    <citation type="submission" date="2025-05" db="UniProtKB">
        <authorList>
            <consortium name="RefSeq"/>
        </authorList>
    </citation>
    <scope>NUCLEOTIDE SEQUENCE [LARGE SCALE GENOMIC DNA]</scope>
</reference>
<dbReference type="PANTHER" id="PTHR46150:SF2">
    <property type="entry name" value="RHO GTPASE-ACTIVATING PROTEIN SYDE1"/>
    <property type="match status" value="1"/>
</dbReference>
<keyword evidence="1" id="KW-0343">GTPase activation</keyword>
<dbReference type="PROSITE" id="PS50238">
    <property type="entry name" value="RHOGAP"/>
    <property type="match status" value="1"/>
</dbReference>
<feature type="domain" description="C2" evidence="3">
    <location>
        <begin position="410"/>
        <end position="529"/>
    </location>
</feature>
<dbReference type="SMART" id="SM00324">
    <property type="entry name" value="RhoGAP"/>
    <property type="match status" value="1"/>
</dbReference>
<dbReference type="GO" id="GO:0097060">
    <property type="term" value="C:synaptic membrane"/>
    <property type="evidence" value="ECO:0007669"/>
    <property type="project" value="TreeGrafter"/>
</dbReference>
<dbReference type="SUPFAM" id="SSF49562">
    <property type="entry name" value="C2 domain (Calcium/lipid-binding domain, CaLB)"/>
    <property type="match status" value="1"/>
</dbReference>
<reference evidence="6" key="2">
    <citation type="submission" date="2025-08" db="UniProtKB">
        <authorList>
            <consortium name="RefSeq"/>
        </authorList>
    </citation>
    <scope>IDENTIFICATION</scope>
</reference>
<dbReference type="InterPro" id="IPR000008">
    <property type="entry name" value="C2_dom"/>
</dbReference>
<dbReference type="Proteomes" id="UP001652642">
    <property type="component" value="Chromosome 2"/>
</dbReference>
<organism evidence="5 6">
    <name type="scientific">Pogona vitticeps</name>
    <name type="common">central bearded dragon</name>
    <dbReference type="NCBI Taxonomy" id="103695"/>
    <lineage>
        <taxon>Eukaryota</taxon>
        <taxon>Metazoa</taxon>
        <taxon>Chordata</taxon>
        <taxon>Craniata</taxon>
        <taxon>Vertebrata</taxon>
        <taxon>Euteleostomi</taxon>
        <taxon>Lepidosauria</taxon>
        <taxon>Squamata</taxon>
        <taxon>Bifurcata</taxon>
        <taxon>Unidentata</taxon>
        <taxon>Episquamata</taxon>
        <taxon>Toxicofera</taxon>
        <taxon>Iguania</taxon>
        <taxon>Acrodonta</taxon>
        <taxon>Agamidae</taxon>
        <taxon>Amphibolurinae</taxon>
        <taxon>Pogona</taxon>
    </lineage>
</organism>
<evidence type="ECO:0000313" key="5">
    <source>
        <dbReference type="Proteomes" id="UP001652642"/>
    </source>
</evidence>
<proteinExistence type="predicted"/>
<feature type="region of interest" description="Disordered" evidence="2">
    <location>
        <begin position="212"/>
        <end position="233"/>
    </location>
</feature>
<feature type="compositionally biased region" description="Basic residues" evidence="2">
    <location>
        <begin position="9"/>
        <end position="25"/>
    </location>
</feature>
<dbReference type="InterPro" id="IPR000198">
    <property type="entry name" value="RhoGAP_dom"/>
</dbReference>
<dbReference type="AlphaFoldDB" id="A0A6J0TFQ3"/>
<feature type="region of interest" description="Disordered" evidence="2">
    <location>
        <begin position="829"/>
        <end position="854"/>
    </location>
</feature>
<dbReference type="Gene3D" id="1.10.555.10">
    <property type="entry name" value="Rho GTPase activation protein"/>
    <property type="match status" value="1"/>
</dbReference>
<keyword evidence="5" id="KW-1185">Reference proteome</keyword>
<evidence type="ECO:0000259" key="3">
    <source>
        <dbReference type="PROSITE" id="PS50004"/>
    </source>
</evidence>
<accession>A0A6J0TFQ3</accession>
<feature type="compositionally biased region" description="Acidic residues" evidence="2">
    <location>
        <begin position="835"/>
        <end position="854"/>
    </location>
</feature>
<dbReference type="Pfam" id="PF25336">
    <property type="entry name" value="C2_SYDE"/>
    <property type="match status" value="1"/>
</dbReference>
<dbReference type="GO" id="GO:0016477">
    <property type="term" value="P:cell migration"/>
    <property type="evidence" value="ECO:0007669"/>
    <property type="project" value="TreeGrafter"/>
</dbReference>
<dbReference type="InterPro" id="IPR035892">
    <property type="entry name" value="C2_domain_sf"/>
</dbReference>
<dbReference type="Pfam" id="PF00620">
    <property type="entry name" value="RhoGAP"/>
    <property type="match status" value="1"/>
</dbReference>
<protein>
    <submittedName>
        <fullName evidence="6">Rho GTPase-activating protein SYDE1</fullName>
    </submittedName>
</protein>
<feature type="region of interest" description="Disordered" evidence="2">
    <location>
        <begin position="1"/>
        <end position="183"/>
    </location>
</feature>
<dbReference type="InterPro" id="IPR057459">
    <property type="entry name" value="SYDE1/2_C2"/>
</dbReference>
<evidence type="ECO:0000256" key="2">
    <source>
        <dbReference type="SAM" id="MobiDB-lite"/>
    </source>
</evidence>
<dbReference type="RefSeq" id="XP_020647336.2">
    <property type="nucleotide sequence ID" value="XM_020791677.2"/>
</dbReference>
<sequence>MAQPLFRKTFSRLRGKERLGRKKAPPRQEPDPLLESPAASASFLEHEQVGPSLPLEEGGGSKKGATITVSRKQNWAKFTWGSQEDSRSRKLCQNSFSTPSGPAPLNDASSPQSLLGAASEAPVPKEAGESPVSCPEISSSSVSTKHSSQGAYLQSLERSSRHWVLSSGKTQGPEESLPSAGSGTELKELNMLCGSKGEIWYNPIPEDEDPQLPCLDRKWGSSVKHQDQKRKPKDINAAHEVVHLGGSQQAGSSGLKTSPTRVRPVKLAEEISIPQLQTSGKMLVAGMHPEEKAADALSTAQSPTACKKGPSLGKAKSPGPVRSLSMKMKKLPELRRKLSLRSSRPRGPEAEGGSSPKESGNVISRYHLDSSVASRQPLSRGKAASKGGYLSDGDSPELQAKTEACLGLDPGSFRPYSFSEQPGCLQHLSGLVSIHLLGVQDFKPPKAEMKEAFCVLQIDSVNKARTALLPCQGALLNLNHSFQLELEDAQLLKVVVFSCDPMVGKNRVCCHGTITLPYIFQGGRTQQLAMQLEPQGILYLKLTLVDQWDPVNREQEPQVFGVNLSQLVERENAAIKVPLLIQKCVAQIEKRGLKVVGLYRLCGSAAVKKELRDAFERDSAAVELSEDLYPDINVITGILKDYLRELPTPLITNPLYHVVLEAMSNRTLGQEAKETTATAALLDCLPEAEKATLTMLLDHLSLVAAFHTFNRMNAQNLAVCFGPVLLSQGSGAHSSSQQHRSMTSTMDFKHHIEVLHYLLQAWPAPRRVTEEEHAPPGMQAHGPCRRPLDLPLLQGAVVARSRPRGLESPPSNRYAGDWSVCGQQFLAGPRPGGDTDYDEVAGSESDSEKEETEEAALREGLKRHSQTVFMGDFALVEDPEAPFSPRLNLKDFDALILDLERELSKQINVCL</sequence>
<dbReference type="InterPro" id="IPR052118">
    <property type="entry name" value="Rho-GAP_regulator"/>
</dbReference>
<dbReference type="GO" id="GO:0046578">
    <property type="term" value="P:regulation of Ras protein signal transduction"/>
    <property type="evidence" value="ECO:0007669"/>
    <property type="project" value="TreeGrafter"/>
</dbReference>
<gene>
    <name evidence="6" type="primary">SYDE1</name>
</gene>
<feature type="domain" description="Rho-GAP" evidence="4">
    <location>
        <begin position="562"/>
        <end position="766"/>
    </location>
</feature>
<dbReference type="SUPFAM" id="SSF48350">
    <property type="entry name" value="GTPase activation domain, GAP"/>
    <property type="match status" value="1"/>
</dbReference>
<dbReference type="InterPro" id="IPR008936">
    <property type="entry name" value="Rho_GTPase_activation_prot"/>
</dbReference>
<dbReference type="CTD" id="85360"/>
<evidence type="ECO:0000313" key="6">
    <source>
        <dbReference type="RefSeq" id="XP_020647336.2"/>
    </source>
</evidence>
<dbReference type="PANTHER" id="PTHR46150">
    <property type="entry name" value="RHO GTPASE-ACTIVATING PROTEIN 100F"/>
    <property type="match status" value="1"/>
</dbReference>
<dbReference type="GeneID" id="110078004"/>
<dbReference type="GO" id="GO:0007165">
    <property type="term" value="P:signal transduction"/>
    <property type="evidence" value="ECO:0007669"/>
    <property type="project" value="InterPro"/>
</dbReference>
<feature type="region of interest" description="Disordered" evidence="2">
    <location>
        <begin position="288"/>
        <end position="395"/>
    </location>
</feature>
<evidence type="ECO:0000259" key="4">
    <source>
        <dbReference type="PROSITE" id="PS50238"/>
    </source>
</evidence>
<feature type="compositionally biased region" description="Polar residues" evidence="2">
    <location>
        <begin position="91"/>
        <end position="100"/>
    </location>
</feature>